<keyword evidence="2" id="KW-0812">Transmembrane</keyword>
<protein>
    <recommendedName>
        <fullName evidence="4">RNA-directed DNA polymerase, eukaryota, reverse transcriptase zinc-binding domain protein</fullName>
    </recommendedName>
</protein>
<reference evidence="3" key="1">
    <citation type="journal article" date="2019" name="Sci. Rep.">
        <title>Draft genome of Tanacetum cinerariifolium, the natural source of mosquito coil.</title>
        <authorList>
            <person name="Yamashiro T."/>
            <person name="Shiraishi A."/>
            <person name="Satake H."/>
            <person name="Nakayama K."/>
        </authorList>
    </citation>
    <scope>NUCLEOTIDE SEQUENCE</scope>
</reference>
<feature type="region of interest" description="Disordered" evidence="1">
    <location>
        <begin position="1"/>
        <end position="22"/>
    </location>
</feature>
<organism evidence="3">
    <name type="scientific">Tanacetum cinerariifolium</name>
    <name type="common">Dalmatian daisy</name>
    <name type="synonym">Chrysanthemum cinerariifolium</name>
    <dbReference type="NCBI Taxonomy" id="118510"/>
    <lineage>
        <taxon>Eukaryota</taxon>
        <taxon>Viridiplantae</taxon>
        <taxon>Streptophyta</taxon>
        <taxon>Embryophyta</taxon>
        <taxon>Tracheophyta</taxon>
        <taxon>Spermatophyta</taxon>
        <taxon>Magnoliopsida</taxon>
        <taxon>eudicotyledons</taxon>
        <taxon>Gunneridae</taxon>
        <taxon>Pentapetalae</taxon>
        <taxon>asterids</taxon>
        <taxon>campanulids</taxon>
        <taxon>Asterales</taxon>
        <taxon>Asteraceae</taxon>
        <taxon>Asteroideae</taxon>
        <taxon>Anthemideae</taxon>
        <taxon>Anthemidinae</taxon>
        <taxon>Tanacetum</taxon>
    </lineage>
</organism>
<evidence type="ECO:0000256" key="2">
    <source>
        <dbReference type="SAM" id="Phobius"/>
    </source>
</evidence>
<feature type="compositionally biased region" description="Low complexity" evidence="1">
    <location>
        <begin position="7"/>
        <end position="19"/>
    </location>
</feature>
<keyword evidence="2" id="KW-0472">Membrane</keyword>
<dbReference type="PANTHER" id="PTHR33710:SF79">
    <property type="entry name" value="OS06G0205337 PROTEIN"/>
    <property type="match status" value="1"/>
</dbReference>
<gene>
    <name evidence="3" type="ORF">Tci_056728</name>
</gene>
<feature type="transmembrane region" description="Helical" evidence="2">
    <location>
        <begin position="530"/>
        <end position="549"/>
    </location>
</feature>
<dbReference type="AlphaFoldDB" id="A0A6L2NFC8"/>
<proteinExistence type="predicted"/>
<comment type="caution">
    <text evidence="3">The sequence shown here is derived from an EMBL/GenBank/DDBJ whole genome shotgun (WGS) entry which is preliminary data.</text>
</comment>
<evidence type="ECO:0000313" key="3">
    <source>
        <dbReference type="EMBL" id="GEU84750.1"/>
    </source>
</evidence>
<keyword evidence="2" id="KW-1133">Transmembrane helix</keyword>
<evidence type="ECO:0000256" key="1">
    <source>
        <dbReference type="SAM" id="MobiDB-lite"/>
    </source>
</evidence>
<dbReference type="PANTHER" id="PTHR33710">
    <property type="entry name" value="BNAC02G09200D PROTEIN"/>
    <property type="match status" value="1"/>
</dbReference>
<sequence length="569" mass="63961">MRNVHIGTMVTSGVSSGSSATHIQTAEKLVTSSHDEQQHHATCDNATNDQGLHGATDGIMKDNANGTKQSFAAIFKAPTTAKVVRVTEMKNKEVVQGKRLAFPLVENYVKNAWAKFGLKRSMLVNGFFFFQFATKEEVSSKTDQKDSFVVAIPFPNGKGHSLETKFKVVETKSPADVDENDGFTQVTRKRGKGKQEGKEDEDEEVKEVFNKEESWKSKDNMGASTPFNKVIFKNNLCVNAILESYVANSNLQGLCTKVFKKWQWTSNGLKCTKGSRIILGWNPDVVNVVVISFDAQVMHICIYFKADKMEVLVSFGGFNVSLFVDEKSTGSSFIDTGMRDFQDYVDALEMSDVNSTGLRFTWNQKPKGDNGVLKKTDRIMANIEFYTSFVGSSAIFQPYQISDHSLAVLRVPMISRIKPCPFKFSNILIALDKDLDNIDLREEAAYLLAFNDASLLEEKFLMQKAKAEWLKSGDSKLDYFHKVVKSQATRNQIDSITITHGINVDRDQVPLAFIDHYSKFLGHQGANSNLNTTIFSILNSLMMSLLIWCGRFQIRKSRMLYLLWVKIDL</sequence>
<evidence type="ECO:0008006" key="4">
    <source>
        <dbReference type="Google" id="ProtNLM"/>
    </source>
</evidence>
<feature type="region of interest" description="Disordered" evidence="1">
    <location>
        <begin position="179"/>
        <end position="211"/>
    </location>
</feature>
<name>A0A6L2NFC8_TANCI</name>
<accession>A0A6L2NFC8</accession>
<dbReference type="EMBL" id="BKCJ010008961">
    <property type="protein sequence ID" value="GEU84750.1"/>
    <property type="molecule type" value="Genomic_DNA"/>
</dbReference>